<sequence length="157" mass="18101">MGNTSLEIMLNRFRDPGNSLMISLGSPIGKTLDMQKGFWEYIRAYMNNGPWFDERGNYSESDNFVKSQLNLNTKPSSFLAHWRKTIADKKTATNGKNYLSGMDALMLLGHIMFYPTHWIQGFTHNIAKRKSRNRWPTVVLERLQSDGPATRLIDIEK</sequence>
<gene>
    <name evidence="1" type="ORF">KJF94_07780</name>
</gene>
<name>A0ABX8F7E9_9PSED</name>
<accession>A0ABX8F7E9</accession>
<organism evidence="1 2">
    <name type="scientific">Pseudomonas hormoni</name>
    <dbReference type="NCBI Taxonomy" id="3093767"/>
    <lineage>
        <taxon>Bacteria</taxon>
        <taxon>Pseudomonadati</taxon>
        <taxon>Pseudomonadota</taxon>
        <taxon>Gammaproteobacteria</taxon>
        <taxon>Pseudomonadales</taxon>
        <taxon>Pseudomonadaceae</taxon>
        <taxon>Pseudomonas</taxon>
    </lineage>
</organism>
<evidence type="ECO:0000313" key="1">
    <source>
        <dbReference type="EMBL" id="QVW26823.1"/>
    </source>
</evidence>
<keyword evidence="2" id="KW-1185">Reference proteome</keyword>
<evidence type="ECO:0000313" key="2">
    <source>
        <dbReference type="Proteomes" id="UP000681155"/>
    </source>
</evidence>
<proteinExistence type="predicted"/>
<protein>
    <submittedName>
        <fullName evidence="1">Uncharacterized protein</fullName>
    </submittedName>
</protein>
<dbReference type="Proteomes" id="UP000681155">
    <property type="component" value="Chromosome"/>
</dbReference>
<dbReference type="EMBL" id="CP075566">
    <property type="protein sequence ID" value="QVW26823.1"/>
    <property type="molecule type" value="Genomic_DNA"/>
</dbReference>
<reference evidence="1 2" key="1">
    <citation type="submission" date="2021-05" db="EMBL/GenBank/DDBJ databases">
        <title>Complete genome of the cytokinin-producing biocontrol strain Pseudomonas fluorescens G20-18.</title>
        <authorList>
            <person name="Nielsen T.K."/>
            <person name="Mekureyaw M.F."/>
            <person name="Hansen L.H."/>
            <person name="Nicolaisen M.H."/>
            <person name="Roitsch T.G."/>
            <person name="Hennessy R.C."/>
        </authorList>
    </citation>
    <scope>NUCLEOTIDE SEQUENCE [LARGE SCALE GENOMIC DNA]</scope>
    <source>
        <strain evidence="1 2">G20-18</strain>
    </source>
</reference>